<evidence type="ECO:0000256" key="10">
    <source>
        <dbReference type="ARBA" id="ARBA00034269"/>
    </source>
</evidence>
<dbReference type="InterPro" id="IPR045863">
    <property type="entry name" value="CorA_TM1_TM2"/>
</dbReference>
<keyword evidence="7 13" id="KW-1133">Transmembrane helix</keyword>
<evidence type="ECO:0000256" key="1">
    <source>
        <dbReference type="ARBA" id="ARBA00004651"/>
    </source>
</evidence>
<comment type="caution">
    <text evidence="14">The sequence shown here is derived from an EMBL/GenBank/DDBJ whole genome shotgun (WGS) entry which is preliminary data.</text>
</comment>
<keyword evidence="4" id="KW-1003">Cell membrane</keyword>
<dbReference type="GO" id="GO:0015095">
    <property type="term" value="F:magnesium ion transmembrane transporter activity"/>
    <property type="evidence" value="ECO:0007669"/>
    <property type="project" value="TreeGrafter"/>
</dbReference>
<dbReference type="GO" id="GO:0050897">
    <property type="term" value="F:cobalt ion binding"/>
    <property type="evidence" value="ECO:0007669"/>
    <property type="project" value="TreeGrafter"/>
</dbReference>
<feature type="region of interest" description="Disordered" evidence="12">
    <location>
        <begin position="36"/>
        <end position="55"/>
    </location>
</feature>
<evidence type="ECO:0000256" key="7">
    <source>
        <dbReference type="ARBA" id="ARBA00022989"/>
    </source>
</evidence>
<dbReference type="InterPro" id="IPR045861">
    <property type="entry name" value="CorA_cytoplasmic_dom"/>
</dbReference>
<keyword evidence="5 13" id="KW-0812">Transmembrane</keyword>
<evidence type="ECO:0000256" key="12">
    <source>
        <dbReference type="SAM" id="MobiDB-lite"/>
    </source>
</evidence>
<evidence type="ECO:0000256" key="8">
    <source>
        <dbReference type="ARBA" id="ARBA00023065"/>
    </source>
</evidence>
<dbReference type="GO" id="GO:0015087">
    <property type="term" value="F:cobalt ion transmembrane transporter activity"/>
    <property type="evidence" value="ECO:0007669"/>
    <property type="project" value="TreeGrafter"/>
</dbReference>
<feature type="transmembrane region" description="Helical" evidence="13">
    <location>
        <begin position="361"/>
        <end position="381"/>
    </location>
</feature>
<accession>A0A011AAG3</accession>
<evidence type="ECO:0000256" key="2">
    <source>
        <dbReference type="ARBA" id="ARBA00009765"/>
    </source>
</evidence>
<proteinExistence type="inferred from homology"/>
<dbReference type="EMBL" id="JFBT01000001">
    <property type="protein sequence ID" value="EXG79006.1"/>
    <property type="molecule type" value="Genomic_DNA"/>
</dbReference>
<dbReference type="RefSeq" id="WP_051569514.1">
    <property type="nucleotide sequence ID" value="NZ_KK073874.1"/>
</dbReference>
<dbReference type="CDD" id="cd12830">
    <property type="entry name" value="MtCorA-like"/>
    <property type="match status" value="1"/>
</dbReference>
<keyword evidence="8" id="KW-0406">Ion transport</keyword>
<evidence type="ECO:0000256" key="3">
    <source>
        <dbReference type="ARBA" id="ARBA00022448"/>
    </source>
</evidence>
<keyword evidence="6" id="KW-0460">Magnesium</keyword>
<dbReference type="FunFam" id="1.20.58.340:FF:000004">
    <property type="entry name" value="Magnesium transport protein CorA"/>
    <property type="match status" value="1"/>
</dbReference>
<dbReference type="PANTHER" id="PTHR46494:SF1">
    <property type="entry name" value="CORA FAMILY METAL ION TRANSPORTER (EUROFUNG)"/>
    <property type="match status" value="1"/>
</dbReference>
<evidence type="ECO:0000256" key="9">
    <source>
        <dbReference type="ARBA" id="ARBA00023136"/>
    </source>
</evidence>
<feature type="transmembrane region" description="Helical" evidence="13">
    <location>
        <begin position="330"/>
        <end position="349"/>
    </location>
</feature>
<evidence type="ECO:0000256" key="11">
    <source>
        <dbReference type="ARBA" id="ARBA00045497"/>
    </source>
</evidence>
<dbReference type="PATRIC" id="fig|927661.3.peg.19"/>
<keyword evidence="15" id="KW-1185">Reference proteome</keyword>
<dbReference type="GO" id="GO:0005886">
    <property type="term" value="C:plasma membrane"/>
    <property type="evidence" value="ECO:0007669"/>
    <property type="project" value="UniProtKB-SubCell"/>
</dbReference>
<evidence type="ECO:0000256" key="6">
    <source>
        <dbReference type="ARBA" id="ARBA00022842"/>
    </source>
</evidence>
<dbReference type="Pfam" id="PF01544">
    <property type="entry name" value="CorA"/>
    <property type="match status" value="1"/>
</dbReference>
<dbReference type="PANTHER" id="PTHR46494">
    <property type="entry name" value="CORA FAMILY METAL ION TRANSPORTER (EUROFUNG)"/>
    <property type="match status" value="1"/>
</dbReference>
<protein>
    <submittedName>
        <fullName evidence="14">Mg2+/Co2+ transporter</fullName>
    </submittedName>
</protein>
<feature type="region of interest" description="Disordered" evidence="12">
    <location>
        <begin position="1"/>
        <end position="23"/>
    </location>
</feature>
<evidence type="ECO:0000313" key="15">
    <source>
        <dbReference type="Proteomes" id="UP000021053"/>
    </source>
</evidence>
<dbReference type="AlphaFoldDB" id="A0A011AAG3"/>
<gene>
    <name evidence="14" type="ORF">CryarDRAFT_0020</name>
</gene>
<feature type="compositionally biased region" description="Basic and acidic residues" evidence="12">
    <location>
        <begin position="7"/>
        <end position="18"/>
    </location>
</feature>
<dbReference type="SUPFAM" id="SSF143865">
    <property type="entry name" value="CorA soluble domain-like"/>
    <property type="match status" value="1"/>
</dbReference>
<keyword evidence="9 13" id="KW-0472">Membrane</keyword>
<sequence length="387" mass="43350">MVNSEIRPTEVHSSDRQRSRPMARALAAPVRTLGKVLPRPLHGPTTAADPHPSRTPGSAIVDCGLYIDGVRKAGRMDYVAALEMAKRNDNAFVWLGLHDVTADEFADIAKTFGLHELAVEDTIVAFARPKVERYADVTFVVIKTARYIRSGELTATSEVVETGDVMLFLGERFAITVRHGDACRLRGVRTNLEQRPDLIRQGPWAVFHAVVDQIVDRYVEVVDAIEDDIDEMEASVFDSSNVDIPRIYRLKREVVELKRAVLPLARPLESLVSGAVLSVPQEIRRYIRDVADHHSRVVDQIASFDDLLNSILQASLAQAGIQQNNDMRKISAYAAIGIVPTAVAGIYGMNFDYMPELTWRFGYPLVLFIIFVICFGLYRLFKKSEWL</sequence>
<dbReference type="InterPro" id="IPR002523">
    <property type="entry name" value="MgTranspt_CorA/ZnTranspt_ZntB"/>
</dbReference>
<comment type="similarity">
    <text evidence="2">Belongs to the CorA metal ion transporter (MIT) (TC 1.A.35) family.</text>
</comment>
<evidence type="ECO:0000256" key="13">
    <source>
        <dbReference type="SAM" id="Phobius"/>
    </source>
</evidence>
<evidence type="ECO:0000256" key="5">
    <source>
        <dbReference type="ARBA" id="ARBA00022692"/>
    </source>
</evidence>
<dbReference type="HOGENOM" id="CLU_007127_0_2_11"/>
<dbReference type="SUPFAM" id="SSF144083">
    <property type="entry name" value="Magnesium transport protein CorA, transmembrane region"/>
    <property type="match status" value="1"/>
</dbReference>
<evidence type="ECO:0000313" key="14">
    <source>
        <dbReference type="EMBL" id="EXG79006.1"/>
    </source>
</evidence>
<name>A0A011AAG3_9ACTN</name>
<dbReference type="Gene3D" id="1.20.58.340">
    <property type="entry name" value="Magnesium transport protein CorA, transmembrane region"/>
    <property type="match status" value="2"/>
</dbReference>
<evidence type="ECO:0000256" key="4">
    <source>
        <dbReference type="ARBA" id="ARBA00022475"/>
    </source>
</evidence>
<keyword evidence="3" id="KW-0813">Transport</keyword>
<dbReference type="GO" id="GO:0000287">
    <property type="term" value="F:magnesium ion binding"/>
    <property type="evidence" value="ECO:0007669"/>
    <property type="project" value="TreeGrafter"/>
</dbReference>
<reference evidence="14 15" key="1">
    <citation type="submission" date="2013-07" db="EMBL/GenBank/DDBJ databases">
        <authorList>
            <consortium name="DOE Joint Genome Institute"/>
            <person name="Eisen J."/>
            <person name="Huntemann M."/>
            <person name="Han J."/>
            <person name="Chen A."/>
            <person name="Kyrpides N."/>
            <person name="Mavromatis K."/>
            <person name="Markowitz V."/>
            <person name="Palaniappan K."/>
            <person name="Ivanova N."/>
            <person name="Schaumberg A."/>
            <person name="Pati A."/>
            <person name="Liolios K."/>
            <person name="Nordberg H.P."/>
            <person name="Cantor M.N."/>
            <person name="Hua S.X."/>
            <person name="Woyke T."/>
        </authorList>
    </citation>
    <scope>NUCLEOTIDE SEQUENCE [LARGE SCALE GENOMIC DNA]</scope>
    <source>
        <strain evidence="14 15">DSM 44712</strain>
    </source>
</reference>
<organism evidence="14 15">
    <name type="scientific">Cryptosporangium arvum DSM 44712</name>
    <dbReference type="NCBI Taxonomy" id="927661"/>
    <lineage>
        <taxon>Bacteria</taxon>
        <taxon>Bacillati</taxon>
        <taxon>Actinomycetota</taxon>
        <taxon>Actinomycetes</taxon>
        <taxon>Cryptosporangiales</taxon>
        <taxon>Cryptosporangiaceae</taxon>
        <taxon>Cryptosporangium</taxon>
    </lineage>
</organism>
<comment type="function">
    <text evidence="11">Mediates influx of magnesium ions. Alternates between open and closed states. Activated by low cytoplasmic Mg(2+) levels. Inactive when cytoplasmic Mg(2+) levels are high.</text>
</comment>
<comment type="subcellular location">
    <subcellularLocation>
        <location evidence="1">Cell membrane</location>
        <topology evidence="1">Multi-pass membrane protein</topology>
    </subcellularLocation>
</comment>
<dbReference type="Gene3D" id="3.30.460.20">
    <property type="entry name" value="CorA soluble domain-like"/>
    <property type="match status" value="1"/>
</dbReference>
<dbReference type="Proteomes" id="UP000021053">
    <property type="component" value="Unassembled WGS sequence"/>
</dbReference>
<comment type="catalytic activity">
    <reaction evidence="10">
        <text>Mg(2+)(in) = Mg(2+)(out)</text>
        <dbReference type="Rhea" id="RHEA:29827"/>
        <dbReference type="ChEBI" id="CHEBI:18420"/>
    </reaction>
</comment>
<dbReference type="OrthoDB" id="9803416at2"/>